<dbReference type="OrthoDB" id="10025388at2759"/>
<reference evidence="2 3" key="1">
    <citation type="journal article" date="2017" name="PLoS Biol.">
        <title>The sea cucumber genome provides insights into morphological evolution and visceral regeneration.</title>
        <authorList>
            <person name="Zhang X."/>
            <person name="Sun L."/>
            <person name="Yuan J."/>
            <person name="Sun Y."/>
            <person name="Gao Y."/>
            <person name="Zhang L."/>
            <person name="Li S."/>
            <person name="Dai H."/>
            <person name="Hamel J.F."/>
            <person name="Liu C."/>
            <person name="Yu Y."/>
            <person name="Liu S."/>
            <person name="Lin W."/>
            <person name="Guo K."/>
            <person name="Jin S."/>
            <person name="Xu P."/>
            <person name="Storey K.B."/>
            <person name="Huan P."/>
            <person name="Zhang T."/>
            <person name="Zhou Y."/>
            <person name="Zhang J."/>
            <person name="Lin C."/>
            <person name="Li X."/>
            <person name="Xing L."/>
            <person name="Huo D."/>
            <person name="Sun M."/>
            <person name="Wang L."/>
            <person name="Mercier A."/>
            <person name="Li F."/>
            <person name="Yang H."/>
            <person name="Xiang J."/>
        </authorList>
    </citation>
    <scope>NUCLEOTIDE SEQUENCE [LARGE SCALE GENOMIC DNA]</scope>
    <source>
        <strain evidence="2">Shaxun</strain>
        <tissue evidence="2">Muscle</tissue>
    </source>
</reference>
<proteinExistence type="predicted"/>
<dbReference type="SUPFAM" id="SSF82771">
    <property type="entry name" value="GIY-YIG endonuclease"/>
    <property type="match status" value="1"/>
</dbReference>
<name>A0A2G8LBQ0_STIJA</name>
<dbReference type="InterPro" id="IPR000305">
    <property type="entry name" value="GIY-YIG_endonuc"/>
</dbReference>
<keyword evidence="3" id="KW-1185">Reference proteome</keyword>
<evidence type="ECO:0000259" key="1">
    <source>
        <dbReference type="PROSITE" id="PS50164"/>
    </source>
</evidence>
<dbReference type="Proteomes" id="UP000230750">
    <property type="component" value="Unassembled WGS sequence"/>
</dbReference>
<dbReference type="Pfam" id="PF01541">
    <property type="entry name" value="GIY-YIG"/>
    <property type="match status" value="1"/>
</dbReference>
<dbReference type="InterPro" id="IPR035901">
    <property type="entry name" value="GIY-YIG_endonuc_sf"/>
</dbReference>
<feature type="domain" description="GIY-YIG" evidence="1">
    <location>
        <begin position="209"/>
        <end position="274"/>
    </location>
</feature>
<dbReference type="EMBL" id="MRZV01000134">
    <property type="protein sequence ID" value="PIK57698.1"/>
    <property type="molecule type" value="Genomic_DNA"/>
</dbReference>
<gene>
    <name evidence="2" type="ORF">BSL78_05382</name>
</gene>
<sequence>MDDIQEHIVRLTFINSFHSTIKFTSDYSHQQVNFLDVTVRKEHGFSLQTYTPSPQTHTSISILQAAIPSLQVWNCLQSSTCLRRICSNNSSFIRHTDALEKHLMPGAIVPEGKSPLTTTTFSSLQIDSNEPSLKNPSSPTDDTNLRDLLVRAAVPPLTSNPTPIQHGTFKCDRTSRCISAATTLLNPIPSPATACNSHTRLRVTSLAQPPYVIYLISCRVCGIQYVGETKTTLKKRFYGHRSTVNTMKTETPVGEHLTFPTIPLTTCPYRGLNP</sequence>
<comment type="caution">
    <text evidence="2">The sequence shown here is derived from an EMBL/GenBank/DDBJ whole genome shotgun (WGS) entry which is preliminary data.</text>
</comment>
<accession>A0A2G8LBQ0</accession>
<dbReference type="AlphaFoldDB" id="A0A2G8LBQ0"/>
<protein>
    <recommendedName>
        <fullName evidence="1">GIY-YIG domain-containing protein</fullName>
    </recommendedName>
</protein>
<dbReference type="PROSITE" id="PS50164">
    <property type="entry name" value="GIY_YIG"/>
    <property type="match status" value="1"/>
</dbReference>
<evidence type="ECO:0000313" key="2">
    <source>
        <dbReference type="EMBL" id="PIK57698.1"/>
    </source>
</evidence>
<evidence type="ECO:0000313" key="3">
    <source>
        <dbReference type="Proteomes" id="UP000230750"/>
    </source>
</evidence>
<organism evidence="2 3">
    <name type="scientific">Stichopus japonicus</name>
    <name type="common">Sea cucumber</name>
    <dbReference type="NCBI Taxonomy" id="307972"/>
    <lineage>
        <taxon>Eukaryota</taxon>
        <taxon>Metazoa</taxon>
        <taxon>Echinodermata</taxon>
        <taxon>Eleutherozoa</taxon>
        <taxon>Echinozoa</taxon>
        <taxon>Holothuroidea</taxon>
        <taxon>Aspidochirotacea</taxon>
        <taxon>Aspidochirotida</taxon>
        <taxon>Stichopodidae</taxon>
        <taxon>Apostichopus</taxon>
    </lineage>
</organism>